<keyword evidence="7" id="KW-1185">Reference proteome</keyword>
<evidence type="ECO:0000256" key="1">
    <source>
        <dbReference type="ARBA" id="ARBA00004123"/>
    </source>
</evidence>
<dbReference type="InterPro" id="IPR059002">
    <property type="entry name" value="IBH1_N"/>
</dbReference>
<evidence type="ECO:0000313" key="7">
    <source>
        <dbReference type="Proteomes" id="UP001159364"/>
    </source>
</evidence>
<dbReference type="PANTHER" id="PTHR33124">
    <property type="entry name" value="TRANSCRIPTION FACTOR IBH1-LIKE 1"/>
    <property type="match status" value="1"/>
</dbReference>
<evidence type="ECO:0000256" key="3">
    <source>
        <dbReference type="ARBA" id="ARBA00023163"/>
    </source>
</evidence>
<comment type="subcellular location">
    <subcellularLocation>
        <location evidence="1">Nucleus</location>
    </subcellularLocation>
</comment>
<evidence type="ECO:0000259" key="5">
    <source>
        <dbReference type="PROSITE" id="PS50888"/>
    </source>
</evidence>
<protein>
    <recommendedName>
        <fullName evidence="5">BHLH domain-containing protein</fullName>
    </recommendedName>
</protein>
<dbReference type="Pfam" id="PF26576">
    <property type="entry name" value="IBH1_N"/>
    <property type="match status" value="1"/>
</dbReference>
<dbReference type="SUPFAM" id="SSF47459">
    <property type="entry name" value="HLH, helix-loop-helix DNA-binding domain"/>
    <property type="match status" value="1"/>
</dbReference>
<feature type="domain" description="BHLH" evidence="5">
    <location>
        <begin position="129"/>
        <end position="178"/>
    </location>
</feature>
<dbReference type="GO" id="GO:0005634">
    <property type="term" value="C:nucleus"/>
    <property type="evidence" value="ECO:0007669"/>
    <property type="project" value="UniProtKB-SubCell"/>
</dbReference>
<dbReference type="GO" id="GO:0006355">
    <property type="term" value="P:regulation of DNA-templated transcription"/>
    <property type="evidence" value="ECO:0007669"/>
    <property type="project" value="InterPro"/>
</dbReference>
<name>A0AAV8SK23_9ROSI</name>
<keyword evidence="2" id="KW-0805">Transcription regulation</keyword>
<keyword evidence="4" id="KW-0539">Nucleus</keyword>
<gene>
    <name evidence="6" type="ORF">K2173_004044</name>
</gene>
<dbReference type="EMBL" id="JAIWQS010000010">
    <property type="protein sequence ID" value="KAJ8752408.1"/>
    <property type="molecule type" value="Genomic_DNA"/>
</dbReference>
<dbReference type="InterPro" id="IPR044660">
    <property type="entry name" value="IBH1-like"/>
</dbReference>
<dbReference type="InterPro" id="IPR011598">
    <property type="entry name" value="bHLH_dom"/>
</dbReference>
<dbReference type="InterPro" id="IPR044549">
    <property type="entry name" value="bHLH_AtIBH1-like"/>
</dbReference>
<dbReference type="GO" id="GO:0046983">
    <property type="term" value="F:protein dimerization activity"/>
    <property type="evidence" value="ECO:0007669"/>
    <property type="project" value="InterPro"/>
</dbReference>
<dbReference type="Proteomes" id="UP001159364">
    <property type="component" value="Linkage Group LG10"/>
</dbReference>
<evidence type="ECO:0000313" key="6">
    <source>
        <dbReference type="EMBL" id="KAJ8752408.1"/>
    </source>
</evidence>
<dbReference type="GO" id="GO:0000976">
    <property type="term" value="F:transcription cis-regulatory region binding"/>
    <property type="evidence" value="ECO:0007669"/>
    <property type="project" value="UniProtKB-ARBA"/>
</dbReference>
<dbReference type="InterPro" id="IPR036638">
    <property type="entry name" value="HLH_DNA-bd_sf"/>
</dbReference>
<evidence type="ECO:0000256" key="2">
    <source>
        <dbReference type="ARBA" id="ARBA00023015"/>
    </source>
</evidence>
<accession>A0AAV8SK23</accession>
<dbReference type="CDD" id="cd11444">
    <property type="entry name" value="bHLH_AtIBH1_like"/>
    <property type="match status" value="1"/>
</dbReference>
<evidence type="ECO:0000256" key="4">
    <source>
        <dbReference type="ARBA" id="ARBA00023242"/>
    </source>
</evidence>
<dbReference type="PROSITE" id="PS50888">
    <property type="entry name" value="BHLH"/>
    <property type="match status" value="1"/>
</dbReference>
<proteinExistence type="predicted"/>
<comment type="caution">
    <text evidence="6">The sequence shown here is derived from an EMBL/GenBank/DDBJ whole genome shotgun (WGS) entry which is preliminary data.</text>
</comment>
<dbReference type="PANTHER" id="PTHR33124:SF41">
    <property type="entry name" value="TRANSCRIPTION FACTOR BHLH149"/>
    <property type="match status" value="1"/>
</dbReference>
<dbReference type="AlphaFoldDB" id="A0AAV8SK23"/>
<reference evidence="6 7" key="1">
    <citation type="submission" date="2021-09" db="EMBL/GenBank/DDBJ databases">
        <title>Genomic insights and catalytic innovation underlie evolution of tropane alkaloids biosynthesis.</title>
        <authorList>
            <person name="Wang Y.-J."/>
            <person name="Tian T."/>
            <person name="Huang J.-P."/>
            <person name="Huang S.-X."/>
        </authorList>
    </citation>
    <scope>NUCLEOTIDE SEQUENCE [LARGE SCALE GENOMIC DNA]</scope>
    <source>
        <strain evidence="6">KIB-2018</strain>
        <tissue evidence="6">Leaf</tissue>
    </source>
</reference>
<sequence length="209" mass="23503">MSQLVSSMESIIDTSQYDERRKKRRKVTCEAHDSDGDNVVRRSRVPSGTRWRGDAAQRIYSSKLLEALRRTRQASSPTLKEREVRETADRVLATTARGTTRWSRAILASRIRLRVRKVKKVKVTGESRLRRKEVARGESKRITAVEKRLRRLSRLVPGCRKVPYTSLLEEAKDYIAALEMQVKAMTALTEILAGGGGDGSGDGTASSSW</sequence>
<keyword evidence="3" id="KW-0804">Transcription</keyword>
<organism evidence="6 7">
    <name type="scientific">Erythroxylum novogranatense</name>
    <dbReference type="NCBI Taxonomy" id="1862640"/>
    <lineage>
        <taxon>Eukaryota</taxon>
        <taxon>Viridiplantae</taxon>
        <taxon>Streptophyta</taxon>
        <taxon>Embryophyta</taxon>
        <taxon>Tracheophyta</taxon>
        <taxon>Spermatophyta</taxon>
        <taxon>Magnoliopsida</taxon>
        <taxon>eudicotyledons</taxon>
        <taxon>Gunneridae</taxon>
        <taxon>Pentapetalae</taxon>
        <taxon>rosids</taxon>
        <taxon>fabids</taxon>
        <taxon>Malpighiales</taxon>
        <taxon>Erythroxylaceae</taxon>
        <taxon>Erythroxylum</taxon>
    </lineage>
</organism>